<dbReference type="EMBL" id="QKRW01000046">
    <property type="protein sequence ID" value="RAL59967.1"/>
    <property type="molecule type" value="Genomic_DNA"/>
</dbReference>
<dbReference type="InterPro" id="IPR024526">
    <property type="entry name" value="DUF3807"/>
</dbReference>
<feature type="compositionally biased region" description="Basic and acidic residues" evidence="1">
    <location>
        <begin position="91"/>
        <end position="105"/>
    </location>
</feature>
<gene>
    <name evidence="2" type="ORF">DID88_000593</name>
</gene>
<dbReference type="PANTHER" id="PTHR40642">
    <property type="entry name" value="YALI0F31295P"/>
    <property type="match status" value="1"/>
</dbReference>
<keyword evidence="3" id="KW-1185">Reference proteome</keyword>
<accession>A0A395IHZ8</accession>
<organism evidence="2 3">
    <name type="scientific">Monilinia fructigena</name>
    <dbReference type="NCBI Taxonomy" id="38457"/>
    <lineage>
        <taxon>Eukaryota</taxon>
        <taxon>Fungi</taxon>
        <taxon>Dikarya</taxon>
        <taxon>Ascomycota</taxon>
        <taxon>Pezizomycotina</taxon>
        <taxon>Leotiomycetes</taxon>
        <taxon>Helotiales</taxon>
        <taxon>Sclerotiniaceae</taxon>
        <taxon>Monilinia</taxon>
    </lineage>
</organism>
<dbReference type="PANTHER" id="PTHR40642:SF1">
    <property type="entry name" value="YALI0F31295P"/>
    <property type="match status" value="1"/>
</dbReference>
<dbReference type="Proteomes" id="UP000249056">
    <property type="component" value="Unassembled WGS sequence"/>
</dbReference>
<dbReference type="Pfam" id="PF12720">
    <property type="entry name" value="DUF3807"/>
    <property type="match status" value="1"/>
</dbReference>
<feature type="compositionally biased region" description="Polar residues" evidence="1">
    <location>
        <begin position="156"/>
        <end position="175"/>
    </location>
</feature>
<feature type="region of interest" description="Disordered" evidence="1">
    <location>
        <begin position="79"/>
        <end position="175"/>
    </location>
</feature>
<evidence type="ECO:0000313" key="2">
    <source>
        <dbReference type="EMBL" id="RAL59967.1"/>
    </source>
</evidence>
<protein>
    <submittedName>
        <fullName evidence="2">Uncharacterized protein</fullName>
    </submittedName>
</protein>
<evidence type="ECO:0000256" key="1">
    <source>
        <dbReference type="SAM" id="MobiDB-lite"/>
    </source>
</evidence>
<comment type="caution">
    <text evidence="2">The sequence shown here is derived from an EMBL/GenBank/DDBJ whole genome shotgun (WGS) entry which is preliminary data.</text>
</comment>
<proteinExistence type="predicted"/>
<reference evidence="2 3" key="1">
    <citation type="submission" date="2018-06" db="EMBL/GenBank/DDBJ databases">
        <title>Genome Sequence of the Brown Rot Fungal Pathogen Monilinia fructigena.</title>
        <authorList>
            <person name="Landi L."/>
            <person name="De Miccolis Angelini R.M."/>
            <person name="Pollastro S."/>
            <person name="Abate D."/>
            <person name="Faretra F."/>
            <person name="Romanazzi G."/>
        </authorList>
    </citation>
    <scope>NUCLEOTIDE SEQUENCE [LARGE SCALE GENOMIC DNA]</scope>
    <source>
        <strain evidence="2 3">Mfrg269</strain>
    </source>
</reference>
<name>A0A395IHZ8_9HELO</name>
<dbReference type="AlphaFoldDB" id="A0A395IHZ8"/>
<sequence length="175" mass="19980">MSAPEVTQNEISAFHAAHFGATSTEYFAQQFLGPVEDAYEEEVEDDGLGYYPDGVKRTLTDDQIAIFRHSEIQAILRKRRHAEEANQTVDEQVKSETPKPNHLEEGEAEEEDGEIAERFSHPEPIGPVRPKKKVKKGTEENKKSARSQGERHDSSDLTFAQHNSFFSSWYQKMKR</sequence>
<evidence type="ECO:0000313" key="3">
    <source>
        <dbReference type="Proteomes" id="UP000249056"/>
    </source>
</evidence>
<dbReference type="OrthoDB" id="5422320at2759"/>
<feature type="compositionally biased region" description="Basic and acidic residues" evidence="1">
    <location>
        <begin position="136"/>
        <end position="155"/>
    </location>
</feature>